<dbReference type="SUPFAM" id="SSF52343">
    <property type="entry name" value="Ferredoxin reductase-like, C-terminal NADP-linked domain"/>
    <property type="match status" value="1"/>
</dbReference>
<dbReference type="EMBL" id="BGOW01000003">
    <property type="protein sequence ID" value="GBL44910.1"/>
    <property type="molecule type" value="Genomic_DNA"/>
</dbReference>
<dbReference type="CDD" id="cd06189">
    <property type="entry name" value="flavin_oxioreductase"/>
    <property type="match status" value="1"/>
</dbReference>
<dbReference type="SUPFAM" id="SSF63380">
    <property type="entry name" value="Riboflavin synthase domain-like"/>
    <property type="match status" value="1"/>
</dbReference>
<dbReference type="InterPro" id="IPR008333">
    <property type="entry name" value="Cbr1-like_FAD-bd_dom"/>
</dbReference>
<keyword evidence="2" id="KW-0479">Metal-binding</keyword>
<organism evidence="6 7">
    <name type="scientific">Sulfuriferula multivorans</name>
    <dbReference type="NCBI Taxonomy" id="1559896"/>
    <lineage>
        <taxon>Bacteria</taxon>
        <taxon>Pseudomonadati</taxon>
        <taxon>Pseudomonadota</taxon>
        <taxon>Betaproteobacteria</taxon>
        <taxon>Nitrosomonadales</taxon>
        <taxon>Sulfuricellaceae</taxon>
        <taxon>Sulfuriferula</taxon>
    </lineage>
</organism>
<dbReference type="OrthoDB" id="9806195at2"/>
<dbReference type="Gene3D" id="3.40.50.80">
    <property type="entry name" value="Nucleotide-binding domain of ferredoxin-NADP reductase (FNR) module"/>
    <property type="match status" value="1"/>
</dbReference>
<dbReference type="PRINTS" id="PR00371">
    <property type="entry name" value="FPNCR"/>
</dbReference>
<dbReference type="Gene3D" id="3.10.20.30">
    <property type="match status" value="1"/>
</dbReference>
<dbReference type="InterPro" id="IPR001041">
    <property type="entry name" value="2Fe-2S_ferredoxin-type"/>
</dbReference>
<keyword evidence="2" id="KW-0001">2Fe-2S</keyword>
<reference evidence="6 7" key="1">
    <citation type="journal article" date="2019" name="Front. Microbiol.">
        <title>Genomes of Neutrophilic Sulfur-Oxidizing Chemolithoautotrophs Representing 9 Proteobacterial Species From 8 Genera.</title>
        <authorList>
            <person name="Watanabe T."/>
            <person name="Kojima H."/>
            <person name="Umezawa K."/>
            <person name="Hori C."/>
            <person name="Takasuka T.E."/>
            <person name="Kato Y."/>
            <person name="Fukui M."/>
        </authorList>
    </citation>
    <scope>NUCLEOTIDE SEQUENCE [LARGE SCALE GENOMIC DNA]</scope>
    <source>
        <strain evidence="6 7">TTN</strain>
    </source>
</reference>
<dbReference type="GO" id="GO:0051537">
    <property type="term" value="F:2 iron, 2 sulfur cluster binding"/>
    <property type="evidence" value="ECO:0007669"/>
    <property type="project" value="UniProtKB-KW"/>
</dbReference>
<evidence type="ECO:0000313" key="6">
    <source>
        <dbReference type="EMBL" id="GBL44910.1"/>
    </source>
</evidence>
<name>A0A401JBH5_9PROT</name>
<dbReference type="InterPro" id="IPR039261">
    <property type="entry name" value="FNR_nucleotide-bd"/>
</dbReference>
<dbReference type="PROSITE" id="PS00197">
    <property type="entry name" value="2FE2S_FER_1"/>
    <property type="match status" value="1"/>
</dbReference>
<evidence type="ECO:0000256" key="1">
    <source>
        <dbReference type="ARBA" id="ARBA00001974"/>
    </source>
</evidence>
<evidence type="ECO:0000256" key="2">
    <source>
        <dbReference type="ARBA" id="ARBA00022714"/>
    </source>
</evidence>
<dbReference type="Proteomes" id="UP000286806">
    <property type="component" value="Unassembled WGS sequence"/>
</dbReference>
<dbReference type="InterPro" id="IPR050415">
    <property type="entry name" value="MRET"/>
</dbReference>
<gene>
    <name evidence="6" type="ORF">SFMTTN_0711</name>
</gene>
<dbReference type="RefSeq" id="WP_124703740.1">
    <property type="nucleotide sequence ID" value="NZ_BGOW01000003.1"/>
</dbReference>
<dbReference type="PANTHER" id="PTHR47354">
    <property type="entry name" value="NADH OXIDOREDUCTASE HCR"/>
    <property type="match status" value="1"/>
</dbReference>
<dbReference type="InterPro" id="IPR001433">
    <property type="entry name" value="OxRdtase_FAD/NAD-bd"/>
</dbReference>
<dbReference type="InterPro" id="IPR001709">
    <property type="entry name" value="Flavoprot_Pyr_Nucl_cyt_Rdtase"/>
</dbReference>
<keyword evidence="2" id="KW-0411">Iron-sulfur</keyword>
<dbReference type="Pfam" id="PF00175">
    <property type="entry name" value="NAD_binding_1"/>
    <property type="match status" value="1"/>
</dbReference>
<dbReference type="InterPro" id="IPR006058">
    <property type="entry name" value="2Fe2S_fd_BS"/>
</dbReference>
<feature type="domain" description="2Fe-2S ferredoxin-type" evidence="4">
    <location>
        <begin position="3"/>
        <end position="93"/>
    </location>
</feature>
<protein>
    <submittedName>
        <fullName evidence="6">2-polyprenylphenol hydroxylase</fullName>
    </submittedName>
</protein>
<keyword evidence="2" id="KW-0408">Iron</keyword>
<accession>A0A401JBH5</accession>
<comment type="caution">
    <text evidence="6">The sequence shown here is derived from an EMBL/GenBank/DDBJ whole genome shotgun (WGS) entry which is preliminary data.</text>
</comment>
<dbReference type="Pfam" id="PF00111">
    <property type="entry name" value="Fer2"/>
    <property type="match status" value="1"/>
</dbReference>
<evidence type="ECO:0000313" key="7">
    <source>
        <dbReference type="Proteomes" id="UP000286806"/>
    </source>
</evidence>
<evidence type="ECO:0000259" key="4">
    <source>
        <dbReference type="PROSITE" id="PS51085"/>
    </source>
</evidence>
<dbReference type="PRINTS" id="PR00410">
    <property type="entry name" value="PHEHYDRXLASE"/>
</dbReference>
<dbReference type="Pfam" id="PF00970">
    <property type="entry name" value="FAD_binding_6"/>
    <property type="match status" value="1"/>
</dbReference>
<feature type="domain" description="FAD-binding FR-type" evidence="5">
    <location>
        <begin position="100"/>
        <end position="200"/>
    </location>
</feature>
<proteinExistence type="predicted"/>
<dbReference type="InterPro" id="IPR017938">
    <property type="entry name" value="Riboflavin_synthase-like_b-brl"/>
</dbReference>
<dbReference type="InterPro" id="IPR036010">
    <property type="entry name" value="2Fe-2S_ferredoxin-like_sf"/>
</dbReference>
<keyword evidence="7" id="KW-1185">Reference proteome</keyword>
<dbReference type="PROSITE" id="PS51085">
    <property type="entry name" value="2FE2S_FER_2"/>
    <property type="match status" value="1"/>
</dbReference>
<dbReference type="GO" id="GO:0016491">
    <property type="term" value="F:oxidoreductase activity"/>
    <property type="evidence" value="ECO:0007669"/>
    <property type="project" value="InterPro"/>
</dbReference>
<dbReference type="Gene3D" id="2.40.30.10">
    <property type="entry name" value="Translation factors"/>
    <property type="match status" value="1"/>
</dbReference>
<dbReference type="CDD" id="cd00207">
    <property type="entry name" value="fer2"/>
    <property type="match status" value="1"/>
</dbReference>
<comment type="cofactor">
    <cofactor evidence="1">
        <name>FAD</name>
        <dbReference type="ChEBI" id="CHEBI:57692"/>
    </cofactor>
</comment>
<dbReference type="InterPro" id="IPR012675">
    <property type="entry name" value="Beta-grasp_dom_sf"/>
</dbReference>
<comment type="cofactor">
    <cofactor evidence="3">
        <name>[2Fe-2S] cluster</name>
        <dbReference type="ChEBI" id="CHEBI:190135"/>
    </cofactor>
</comment>
<dbReference type="InterPro" id="IPR017927">
    <property type="entry name" value="FAD-bd_FR_type"/>
</dbReference>
<dbReference type="SUPFAM" id="SSF54292">
    <property type="entry name" value="2Fe-2S ferredoxin-like"/>
    <property type="match status" value="1"/>
</dbReference>
<evidence type="ECO:0000256" key="3">
    <source>
        <dbReference type="ARBA" id="ARBA00034078"/>
    </source>
</evidence>
<dbReference type="PROSITE" id="PS51384">
    <property type="entry name" value="FAD_FR"/>
    <property type="match status" value="1"/>
</dbReference>
<dbReference type="PANTHER" id="PTHR47354:SF5">
    <property type="entry name" value="PROTEIN RFBI"/>
    <property type="match status" value="1"/>
</dbReference>
<dbReference type="AlphaFoldDB" id="A0A401JBH5"/>
<evidence type="ECO:0000259" key="5">
    <source>
        <dbReference type="PROSITE" id="PS51384"/>
    </source>
</evidence>
<sequence>MPYQITIQPSGHIVHADDDETILAAALREGYMLPYGCRNGACGTCKGKLVAGEIDYGEYQSGALSDADIDAGKALFCVARPLSNISIECREVGAAKDIQIKTLPCRVHKLERLGHDVMALHLKLPANERLQFLAGQYIDILLKDGKRRSFSLANAPHNDDYLQLHVRHIPGGEFSEHIFTRMKEKDILRFEGPLGSFFLREDSGKPIIFMAGGTGFAPVKAMLEHAFHHHVDREMVLYWGARQLRDLYMPQLPGQWQQEYPNFTFIPVLSEPVPEDAWPGRTGLVADAILQDFPDLSGYQVYACGAPGMVDAAHKTFLQHGLPEDEFFADAFLYQSTPAK</sequence>